<keyword evidence="3" id="KW-0436">Ligase</keyword>
<dbReference type="SUPFAM" id="SSF51735">
    <property type="entry name" value="NAD(P)-binding Rossmann-fold domains"/>
    <property type="match status" value="2"/>
</dbReference>
<dbReference type="InterPro" id="IPR029063">
    <property type="entry name" value="SAM-dependent_MTases_sf"/>
</dbReference>
<reference evidence="7 8" key="1">
    <citation type="submission" date="2012-10" db="EMBL/GenBank/DDBJ databases">
        <title>Genome sequencing and analysis of entomopathogenic fungi Beauveria bassiana D1-5.</title>
        <authorList>
            <person name="Li Q."/>
            <person name="Wang L."/>
            <person name="Zhang Z."/>
            <person name="Wang Q."/>
            <person name="Ren J."/>
            <person name="Wang M."/>
            <person name="Xu W."/>
            <person name="Wang J."/>
            <person name="Lu Y."/>
            <person name="Du Q."/>
            <person name="Sun Z."/>
        </authorList>
    </citation>
    <scope>NUCLEOTIDE SEQUENCE [LARGE SCALE GENOMIC DNA]</scope>
    <source>
        <strain evidence="7 8">D1-5</strain>
    </source>
</reference>
<dbReference type="InterPro" id="IPR050237">
    <property type="entry name" value="ATP-dep_AMP-bd_enzyme"/>
</dbReference>
<dbReference type="SUPFAM" id="SSF53474">
    <property type="entry name" value="alpha/beta-Hydrolases"/>
    <property type="match status" value="2"/>
</dbReference>
<dbReference type="Gene3D" id="3.40.50.150">
    <property type="entry name" value="Vaccinia Virus protein VP39"/>
    <property type="match status" value="1"/>
</dbReference>
<name>A0A0A2VBW7_BEABA</name>
<protein>
    <submittedName>
        <fullName evidence="7">Vibriobactin-specific 2,3-dihydroxybenzoate-AMP lig ase</fullName>
    </submittedName>
</protein>
<evidence type="ECO:0000256" key="3">
    <source>
        <dbReference type="ARBA" id="ARBA00022598"/>
    </source>
</evidence>
<dbReference type="Gene3D" id="3.40.50.12780">
    <property type="entry name" value="N-terminal domain of ligase-like"/>
    <property type="match status" value="1"/>
</dbReference>
<dbReference type="InterPro" id="IPR048655">
    <property type="entry name" value="Irp3-like_C"/>
</dbReference>
<evidence type="ECO:0000256" key="2">
    <source>
        <dbReference type="ARBA" id="ARBA00022553"/>
    </source>
</evidence>
<dbReference type="InterPro" id="IPR020845">
    <property type="entry name" value="AMP-binding_CS"/>
</dbReference>
<dbReference type="GO" id="GO:0044550">
    <property type="term" value="P:secondary metabolite biosynthetic process"/>
    <property type="evidence" value="ECO:0007669"/>
    <property type="project" value="UniProtKB-ARBA"/>
</dbReference>
<dbReference type="SUPFAM" id="SSF56801">
    <property type="entry name" value="Acetyl-CoA synthetase-like"/>
    <property type="match status" value="2"/>
</dbReference>
<dbReference type="GO" id="GO:0000166">
    <property type="term" value="F:nucleotide binding"/>
    <property type="evidence" value="ECO:0007669"/>
    <property type="project" value="InterPro"/>
</dbReference>
<dbReference type="Gene3D" id="3.30.360.10">
    <property type="entry name" value="Dihydrodipicolinate Reductase, domain 2"/>
    <property type="match status" value="1"/>
</dbReference>
<dbReference type="InterPro" id="IPR029058">
    <property type="entry name" value="AB_hydrolase_fold"/>
</dbReference>
<dbReference type="InterPro" id="IPR005097">
    <property type="entry name" value="Sacchrp_dh_NADP-bd"/>
</dbReference>
<dbReference type="FunFam" id="1.10.1200.10:FF:000016">
    <property type="entry name" value="Non-ribosomal peptide synthase"/>
    <property type="match status" value="1"/>
</dbReference>
<dbReference type="EMBL" id="ANFO01001152">
    <property type="protein sequence ID" value="KGQ03827.1"/>
    <property type="molecule type" value="Genomic_DNA"/>
</dbReference>
<dbReference type="Pfam" id="PF00975">
    <property type="entry name" value="Thioesterase"/>
    <property type="match status" value="2"/>
</dbReference>
<dbReference type="STRING" id="1245745.A0A0A2VBW7"/>
<dbReference type="Gene3D" id="3.40.50.720">
    <property type="entry name" value="NAD(P)-binding Rossmann-like Domain"/>
    <property type="match status" value="2"/>
</dbReference>
<comment type="caution">
    <text evidence="7">The sequence shown here is derived from an EMBL/GenBank/DDBJ whole genome shotgun (WGS) entry which is preliminary data.</text>
</comment>
<dbReference type="Pfam" id="PF00550">
    <property type="entry name" value="PP-binding"/>
    <property type="match status" value="1"/>
</dbReference>
<keyword evidence="2" id="KW-0597">Phosphoprotein</keyword>
<sequence length="2172" mass="235578">MNAIVIAAISALAASSTGPLRVLEVGAGVAGTASDLVPALAPWQPEYWFTDLSEFFLVEARKLFAPYPWMHYGIFDMNEDAGRQGMAANSFDVILCANVLHNARNAGDVLAQFSSLLAPGGTLVFIEPFRRHNYPLLVSMEFFPELTGFTDLRANTDQTFFTREQWLDLLAQAGATISDCAPLAESALSSSGQGVFIAQFKTDRASLRRDELRDFLRDRLPGYMVPAHLHLLDRLPRTANGKTDRKRLLSAAPQQLARVEQAGSGNAPRDALEQQIAAVWAEVLGLADVQRDADFYALGGDSLLLSRMIGRLRTRVAAAAHFEWETLLRHLLRESTVMALADLLRSSATQSEQQQRTSAQLVPLWGQQDYDRHCCVLLHAGTGNLQPYQHLLASLDKSLFARGVGIELPSQQTFMALAPHEALATLAGHYADALSEQGESFTLLGYCLGGLLAAEIARQLSERGKNVRELVVISAYQPPQVDDARLVDYVFARAIGADLEKLGLPQEPALAAAVSAILQRTPQRIAEDAFDCLDGHPQVAQALTRWFEQPLAVRLQALQTAGMAQGAYHQEDEASALFASRYALFGHSMASVGQYRPDPWFGKTILVRNSESDPLLPACAHSGCADSAPHRAGRSLMNDNIIAVLGATGGAGCNVSRWLAQAGFALRLGGRRRDPLQQLATRLDAEARPVDLWQEDELREFCRGCVAVVNCAGPSYQVLDRVARAAASAQAHYVDVSGDGPAWHLLQRQPAGDEHWTAVLSAGMLPGLANLVPGWMSQSTGGELTVYSGGIERVSGAAAADLVLSLNEQCNALQGSDYWYGEAGAGWRLGRRARHVLSTQQTDTLAHFAGHVTLLPWLSADAERLAQRHHLSALSWYNVFSGQCLRETLTGLRGKLDGTSQSLSIARAAVEKASEIDLAGYAPYYQMVFDWQKEGEWRRRVVVRTDSSLALTAATAVSTVLSLMRGEIAPGVHFADRVLNPATVLADITRLHAGTHISHFGRFYLRALANNPAIELVGILSSGSAVSAGYARELNIAHYTSAASLPADIDLACVVVRAAVSGGKGAEIACKLLTRGIHVLQEHPLHPDELADCLRTAHQHHVRFGINAFYPFVAPIRRFLEAAEILRQHQPVQYIEGVCGAQILYPLLDVIARALGKLRPAQLELMQPRQVGPYTCLHGSIGGVPLTLRVQNQIHPADADNHALLLHRLTITAESGVLALADTHGPAIWSPRLHTHRDETHRLVLEGEGTERLLAASSTLLPGSEAVSFSEIFEQMWPQAINCAVEDFRRSIDAPALAQQQVQWALGPAPDAPLLLVCLPHAGGAASTFRPWPYLFDASEAELAVVQYPGREDRFAEPFIDNMPELLTALQAELLPHLAERRFALLGHSMGGAIAHELAQSLAAHGLHPEMLIISGRQPPNFHPLDSGIHLGSDRQIIEELLRLSDDNQTLREQPELAELLLPAIRNDYRLIENYRPQPARLLTCPIVVLSGEGDSELPLSQAEAWAEYTSAESIVHRFPGDHFFIASQRAAVVACVRQALRHRNRAAGGYSGGGASPGHACGIDSLRGAKAGVAAARHDYPGHGGQAAATRAAGRGRGLRGAGASDDRGASGAVVNTAAAACPWGAGVCGTAAGRKTDGTADDDVGHRILPEEMRWPVALAERYTQRGYWQPETLGQLILQWRQHGDRPALIEPGRSWSYHQLITQACRFAGELRQRGMQSGETVVIQLPNGADFVVALFAAILTGAVPVLMLPAHRQREILHVVELAQARWFLSDAEQAGIEAQSLRAKAPHCHSLFSTEKQRFAASQAPAMEGLPSGDASRHIALLLLSGGTTGLPKLIPRTHADYHYNFRASAALCNVQPDDRYLAVLSMAHNFPLACPGILGIFSRGGCVVVPATAAAEDAFDAIHQHRVTLTALVPSLATLWLEAAEWEQPDLSSLRLVQVGGARLGADAARQLLARWGCQLQQVFGMAEGLLNYTRLDDSPELITTTQGRPLCDDDEIRVVDEQGLPVISGQAGELLVRGPYTIRGYYRAPEHNRQAFTAEGFYRSGDRVRQLPGGELLVEGRTRDTINRHGESVAADEIEECLRAHPLVRDVAVLADVTGEQQAAIHAVVIAHSPLTLAEMRAFLEQQQVAPFKWPDRLTLIDAFPLTPIGKINKQALAARLAV</sequence>
<dbReference type="InterPro" id="IPR000873">
    <property type="entry name" value="AMP-dep_synth/lig_dom"/>
</dbReference>
<feature type="domain" description="Carrier" evidence="6">
    <location>
        <begin position="267"/>
        <end position="348"/>
    </location>
</feature>
<dbReference type="InterPro" id="IPR025110">
    <property type="entry name" value="AMP-bd_C"/>
</dbReference>
<dbReference type="InterPro" id="IPR036291">
    <property type="entry name" value="NAD(P)-bd_dom_sf"/>
</dbReference>
<comment type="similarity">
    <text evidence="4">Belongs to the NRP synthetase family.</text>
</comment>
<dbReference type="InterPro" id="IPR036736">
    <property type="entry name" value="ACP-like_sf"/>
</dbReference>
<dbReference type="SUPFAM" id="SSF47336">
    <property type="entry name" value="ACP-like"/>
    <property type="match status" value="1"/>
</dbReference>
<dbReference type="Pfam" id="PF00501">
    <property type="entry name" value="AMP-binding"/>
    <property type="match status" value="1"/>
</dbReference>
<dbReference type="InterPro" id="IPR013217">
    <property type="entry name" value="Methyltransf_12"/>
</dbReference>
<dbReference type="Pfam" id="PF01408">
    <property type="entry name" value="GFO_IDH_MocA"/>
    <property type="match status" value="1"/>
</dbReference>
<dbReference type="GO" id="GO:0072330">
    <property type="term" value="P:monocarboxylic acid biosynthetic process"/>
    <property type="evidence" value="ECO:0007669"/>
    <property type="project" value="UniProtKB-ARBA"/>
</dbReference>
<evidence type="ECO:0000256" key="1">
    <source>
        <dbReference type="ARBA" id="ARBA00022450"/>
    </source>
</evidence>
<dbReference type="Gene3D" id="1.10.1200.10">
    <property type="entry name" value="ACP-like"/>
    <property type="match status" value="1"/>
</dbReference>
<gene>
    <name evidence="7" type="ORF">BBAD15_g10941</name>
</gene>
<dbReference type="InterPro" id="IPR045851">
    <property type="entry name" value="AMP-bd_C_sf"/>
</dbReference>
<dbReference type="InterPro" id="IPR009081">
    <property type="entry name" value="PP-bd_ACP"/>
</dbReference>
<dbReference type="Pfam" id="PF08242">
    <property type="entry name" value="Methyltransf_12"/>
    <property type="match status" value="1"/>
</dbReference>
<dbReference type="InterPro" id="IPR042099">
    <property type="entry name" value="ANL_N_sf"/>
</dbReference>
<dbReference type="NCBIfam" id="TIGR01761">
    <property type="entry name" value="thiaz-red"/>
    <property type="match status" value="1"/>
</dbReference>
<dbReference type="Proteomes" id="UP000030106">
    <property type="component" value="Unassembled WGS sequence"/>
</dbReference>
<evidence type="ECO:0000259" key="6">
    <source>
        <dbReference type="PROSITE" id="PS50075"/>
    </source>
</evidence>
<dbReference type="PANTHER" id="PTHR43767">
    <property type="entry name" value="LONG-CHAIN-FATTY-ACID--COA LIGASE"/>
    <property type="match status" value="1"/>
</dbReference>
<dbReference type="GO" id="GO:0016877">
    <property type="term" value="F:ligase activity, forming carbon-sulfur bonds"/>
    <property type="evidence" value="ECO:0007669"/>
    <property type="project" value="UniProtKB-ARBA"/>
</dbReference>
<dbReference type="FunFam" id="2.30.38.10:FF:000003">
    <property type="entry name" value="Vibriobactin-specific 2,3-dihydroxybenzoate-AMP ligase"/>
    <property type="match status" value="1"/>
</dbReference>
<dbReference type="InterPro" id="IPR000683">
    <property type="entry name" value="Gfo/Idh/MocA-like_OxRdtase_N"/>
</dbReference>
<dbReference type="SUPFAM" id="SSF53335">
    <property type="entry name" value="S-adenosyl-L-methionine-dependent methyltransferases"/>
    <property type="match status" value="1"/>
</dbReference>
<dbReference type="HOGENOM" id="CLU_231526_0_0_1"/>
<dbReference type="InterPro" id="IPR010091">
    <property type="entry name" value="Thiazolinyl_imide_reductase"/>
</dbReference>
<accession>A0A0A2VBW7</accession>
<organism evidence="7 8">
    <name type="scientific">Beauveria bassiana D1-5</name>
    <dbReference type="NCBI Taxonomy" id="1245745"/>
    <lineage>
        <taxon>Eukaryota</taxon>
        <taxon>Fungi</taxon>
        <taxon>Dikarya</taxon>
        <taxon>Ascomycota</taxon>
        <taxon>Pezizomycotina</taxon>
        <taxon>Sordariomycetes</taxon>
        <taxon>Hypocreomycetidae</taxon>
        <taxon>Hypocreales</taxon>
        <taxon>Cordycipitaceae</taxon>
        <taxon>Beauveria</taxon>
    </lineage>
</organism>
<dbReference type="InterPro" id="IPR001031">
    <property type="entry name" value="Thioesterase"/>
</dbReference>
<dbReference type="Pfam" id="PF03435">
    <property type="entry name" value="Sacchrp_dh_NADP"/>
    <property type="match status" value="1"/>
</dbReference>
<evidence type="ECO:0000313" key="8">
    <source>
        <dbReference type="Proteomes" id="UP000030106"/>
    </source>
</evidence>
<dbReference type="PROSITE" id="PS00455">
    <property type="entry name" value="AMP_BINDING"/>
    <property type="match status" value="1"/>
</dbReference>
<evidence type="ECO:0000256" key="4">
    <source>
        <dbReference type="ARBA" id="ARBA00029454"/>
    </source>
</evidence>
<dbReference type="Gene3D" id="3.30.300.30">
    <property type="match status" value="2"/>
</dbReference>
<dbReference type="Pfam" id="PF21390">
    <property type="entry name" value="Irp3-like_C"/>
    <property type="match status" value="1"/>
</dbReference>
<dbReference type="PROSITE" id="PS50075">
    <property type="entry name" value="CARRIER"/>
    <property type="match status" value="1"/>
</dbReference>
<feature type="region of interest" description="Disordered" evidence="5">
    <location>
        <begin position="1583"/>
        <end position="1611"/>
    </location>
</feature>
<evidence type="ECO:0000313" key="7">
    <source>
        <dbReference type="EMBL" id="KGQ03827.1"/>
    </source>
</evidence>
<dbReference type="SMART" id="SM00824">
    <property type="entry name" value="PKS_TE"/>
    <property type="match status" value="1"/>
</dbReference>
<keyword evidence="1" id="KW-0596">Phosphopantetheine</keyword>
<proteinExistence type="inferred from homology"/>
<dbReference type="PANTHER" id="PTHR43767:SF1">
    <property type="entry name" value="NONRIBOSOMAL PEPTIDE SYNTHASE PES1 (EUROFUNG)-RELATED"/>
    <property type="match status" value="1"/>
</dbReference>
<dbReference type="CDD" id="cd02440">
    <property type="entry name" value="AdoMet_MTases"/>
    <property type="match status" value="1"/>
</dbReference>
<dbReference type="InterPro" id="IPR020802">
    <property type="entry name" value="TesA-like"/>
</dbReference>
<dbReference type="Gene3D" id="3.40.50.1820">
    <property type="entry name" value="alpha/beta hydrolase"/>
    <property type="match status" value="2"/>
</dbReference>
<dbReference type="Pfam" id="PF13193">
    <property type="entry name" value="AMP-binding_C"/>
    <property type="match status" value="1"/>
</dbReference>
<evidence type="ECO:0000256" key="5">
    <source>
        <dbReference type="SAM" id="MobiDB-lite"/>
    </source>
</evidence>